<organism evidence="11 12">
    <name type="scientific">Vagococcus teuberi</name>
    <dbReference type="NCBI Taxonomy" id="519472"/>
    <lineage>
        <taxon>Bacteria</taxon>
        <taxon>Bacillati</taxon>
        <taxon>Bacillota</taxon>
        <taxon>Bacilli</taxon>
        <taxon>Lactobacillales</taxon>
        <taxon>Enterococcaceae</taxon>
        <taxon>Vagococcus</taxon>
    </lineage>
</organism>
<name>A0A1J0A6Y0_9ENTE</name>
<evidence type="ECO:0000256" key="2">
    <source>
        <dbReference type="ARBA" id="ARBA00001946"/>
    </source>
</evidence>
<dbReference type="InterPro" id="IPR013815">
    <property type="entry name" value="ATP_grasp_subdomain_1"/>
</dbReference>
<dbReference type="InterPro" id="IPR005875">
    <property type="entry name" value="PurK"/>
</dbReference>
<feature type="binding site" evidence="8">
    <location>
        <position position="147"/>
    </location>
    <ligand>
        <name>ATP</name>
        <dbReference type="ChEBI" id="CHEBI:30616"/>
    </ligand>
</feature>
<feature type="binding site" evidence="8">
    <location>
        <begin position="152"/>
        <end position="158"/>
    </location>
    <ligand>
        <name>ATP</name>
        <dbReference type="ChEBI" id="CHEBI:30616"/>
    </ligand>
</feature>
<evidence type="ECO:0000256" key="4">
    <source>
        <dbReference type="ARBA" id="ARBA00022741"/>
    </source>
</evidence>
<evidence type="ECO:0000256" key="5">
    <source>
        <dbReference type="ARBA" id="ARBA00022755"/>
    </source>
</evidence>
<dbReference type="Pfam" id="PF02222">
    <property type="entry name" value="ATP-grasp"/>
    <property type="match status" value="1"/>
</dbReference>
<dbReference type="GO" id="GO:0006189">
    <property type="term" value="P:'de novo' IMP biosynthetic process"/>
    <property type="evidence" value="ECO:0007669"/>
    <property type="project" value="UniProtKB-UniRule"/>
</dbReference>
<evidence type="ECO:0000256" key="1">
    <source>
        <dbReference type="ARBA" id="ARBA00001936"/>
    </source>
</evidence>
<dbReference type="UniPathway" id="UPA00074">
    <property type="reaction ID" value="UER00942"/>
</dbReference>
<evidence type="ECO:0000256" key="7">
    <source>
        <dbReference type="ARBA" id="ARBA00023211"/>
    </source>
</evidence>
<dbReference type="NCBIfam" id="NF004675">
    <property type="entry name" value="PRK06019.1-1"/>
    <property type="match status" value="1"/>
</dbReference>
<evidence type="ECO:0000256" key="6">
    <source>
        <dbReference type="ARBA" id="ARBA00022840"/>
    </source>
</evidence>
<evidence type="ECO:0000313" key="11">
    <source>
        <dbReference type="EMBL" id="APB31688.1"/>
    </source>
</evidence>
<protein>
    <recommendedName>
        <fullName evidence="8 9">N5-carboxyaminoimidazole ribonucleotide synthase</fullName>
        <shortName evidence="8 9">N5-CAIR synthase</shortName>
        <ecNumber evidence="8 9">6.3.4.18</ecNumber>
    </recommendedName>
    <alternativeName>
        <fullName evidence="8 9">5-(carboxyamino)imidazole ribonucleotide synthetase</fullName>
    </alternativeName>
</protein>
<dbReference type="EC" id="6.3.4.18" evidence="8 9"/>
<evidence type="ECO:0000256" key="9">
    <source>
        <dbReference type="RuleBase" id="RU361200"/>
    </source>
</evidence>
<feature type="binding site" evidence="8">
    <location>
        <position position="213"/>
    </location>
    <ligand>
        <name>ATP</name>
        <dbReference type="ChEBI" id="CHEBI:30616"/>
    </ligand>
</feature>
<accession>A0A1J0A6Y0</accession>
<dbReference type="NCBIfam" id="NF004676">
    <property type="entry name" value="PRK06019.1-2"/>
    <property type="match status" value="1"/>
</dbReference>
<dbReference type="STRING" id="519472.BHY08_07510"/>
<dbReference type="AlphaFoldDB" id="A0A1J0A6Y0"/>
<feature type="binding site" evidence="8">
    <location>
        <position position="190"/>
    </location>
    <ligand>
        <name>ATP</name>
        <dbReference type="ChEBI" id="CHEBI:30616"/>
    </ligand>
</feature>
<dbReference type="Gene3D" id="3.30.470.20">
    <property type="entry name" value="ATP-grasp fold, B domain"/>
    <property type="match status" value="1"/>
</dbReference>
<dbReference type="SUPFAM" id="SSF52440">
    <property type="entry name" value="PreATP-grasp domain"/>
    <property type="match status" value="1"/>
</dbReference>
<keyword evidence="7" id="KW-0464">Manganese</keyword>
<dbReference type="Gene3D" id="3.30.1490.20">
    <property type="entry name" value="ATP-grasp fold, A domain"/>
    <property type="match status" value="1"/>
</dbReference>
<evidence type="ECO:0000256" key="8">
    <source>
        <dbReference type="HAMAP-Rule" id="MF_01928"/>
    </source>
</evidence>
<dbReference type="GO" id="GO:0004638">
    <property type="term" value="F:phosphoribosylaminoimidazole carboxylase activity"/>
    <property type="evidence" value="ECO:0007669"/>
    <property type="project" value="InterPro"/>
</dbReference>
<dbReference type="InterPro" id="IPR040686">
    <property type="entry name" value="PurK_C"/>
</dbReference>
<dbReference type="InterPro" id="IPR011054">
    <property type="entry name" value="Rudment_hybrid_motif"/>
</dbReference>
<keyword evidence="6 8" id="KW-0067">ATP-binding</keyword>
<dbReference type="Proteomes" id="UP000191200">
    <property type="component" value="Chromosome"/>
</dbReference>
<dbReference type="Pfam" id="PF22660">
    <property type="entry name" value="RS_preATP-grasp-like"/>
    <property type="match status" value="1"/>
</dbReference>
<dbReference type="GO" id="GO:0005829">
    <property type="term" value="C:cytosol"/>
    <property type="evidence" value="ECO:0007669"/>
    <property type="project" value="TreeGrafter"/>
</dbReference>
<feature type="binding site" evidence="8">
    <location>
        <begin position="267"/>
        <end position="268"/>
    </location>
    <ligand>
        <name>ATP</name>
        <dbReference type="ChEBI" id="CHEBI:30616"/>
    </ligand>
</feature>
<feature type="domain" description="ATP-grasp" evidence="10">
    <location>
        <begin position="111"/>
        <end position="297"/>
    </location>
</feature>
<comment type="similarity">
    <text evidence="8 9">Belongs to the PurK/PurT family.</text>
</comment>
<dbReference type="Gene3D" id="3.40.50.20">
    <property type="match status" value="1"/>
</dbReference>
<comment type="catalytic activity">
    <reaction evidence="8 9">
        <text>5-amino-1-(5-phospho-beta-D-ribosyl)imidazole + hydrogencarbonate + ATP = 5-carboxyamino-1-(5-phospho-D-ribosyl)imidazole + ADP + phosphate + 2 H(+)</text>
        <dbReference type="Rhea" id="RHEA:19317"/>
        <dbReference type="ChEBI" id="CHEBI:15378"/>
        <dbReference type="ChEBI" id="CHEBI:17544"/>
        <dbReference type="ChEBI" id="CHEBI:30616"/>
        <dbReference type="ChEBI" id="CHEBI:43474"/>
        <dbReference type="ChEBI" id="CHEBI:58730"/>
        <dbReference type="ChEBI" id="CHEBI:137981"/>
        <dbReference type="ChEBI" id="CHEBI:456216"/>
        <dbReference type="EC" id="6.3.4.18"/>
    </reaction>
</comment>
<sequence length="373" mass="41578">MINPILPSQTVGIIGGGQLGQMMAQSAKEKGFVVGVLDPNDNCPAAQVCDFHIQASYDDISAIKKLANQSDVLTYEFENVDAKVLEPYDKIGKLPQGLKLLKISQNRQFEKEFLVQHNIPVSPFEVIRSVDELKKALKVIGFPSVLKTIIGGYDGKGQIVLRSEDDIKDCQELLKNATCILEKWVSFEKEISVIISNNKRQEISVFPVAENKHVNNILFTSIAPARISEACAKEAISLAKRISKELEACGTITIEMFVTETEELVVNEIAPRPHNSGHYTIESCSASQFDTHILGICQWAMPNIKSFSDVVMVNLIGDEQSKAKQVVSEKNNWNFHFYGKKDEKPGRKMGHITILSNSISETLTEIQNQDIWQ</sequence>
<dbReference type="HAMAP" id="MF_01928">
    <property type="entry name" value="PurK"/>
    <property type="match status" value="1"/>
</dbReference>
<dbReference type="NCBIfam" id="NF004679">
    <property type="entry name" value="PRK06019.1-5"/>
    <property type="match status" value="1"/>
</dbReference>
<feature type="binding site" evidence="8">
    <location>
        <position position="107"/>
    </location>
    <ligand>
        <name>ATP</name>
        <dbReference type="ChEBI" id="CHEBI:30616"/>
    </ligand>
</feature>
<dbReference type="Pfam" id="PF17769">
    <property type="entry name" value="PurK_C"/>
    <property type="match status" value="1"/>
</dbReference>
<dbReference type="NCBIfam" id="TIGR01161">
    <property type="entry name" value="purK"/>
    <property type="match status" value="1"/>
</dbReference>
<keyword evidence="12" id="KW-1185">Reference proteome</keyword>
<comment type="function">
    <text evidence="8">Catalyzes the ATP-dependent conversion of 5-aminoimidazole ribonucleotide (AIR) and HCO(3)(-) to N5-carboxyaminoimidazole ribonucleotide (N5-CAIR).</text>
</comment>
<keyword evidence="3 8" id="KW-0436">Ligase</keyword>
<comment type="pathway">
    <text evidence="8 9">Purine metabolism; IMP biosynthesis via de novo pathway; 5-amino-1-(5-phospho-D-ribosyl)imidazole-4-carboxylate from 5-amino-1-(5-phospho-D-ribosyl)imidazole (N5-CAIR route): step 1/2.</text>
</comment>
<dbReference type="PROSITE" id="PS50975">
    <property type="entry name" value="ATP_GRASP"/>
    <property type="match status" value="1"/>
</dbReference>
<proteinExistence type="inferred from homology"/>
<dbReference type="InterPro" id="IPR003135">
    <property type="entry name" value="ATP-grasp_carboxylate-amine"/>
</dbReference>
<evidence type="ECO:0000256" key="3">
    <source>
        <dbReference type="ARBA" id="ARBA00022598"/>
    </source>
</evidence>
<keyword evidence="5 8" id="KW-0658">Purine biosynthesis</keyword>
<feature type="binding site" evidence="8">
    <location>
        <begin position="182"/>
        <end position="185"/>
    </location>
    <ligand>
        <name>ATP</name>
        <dbReference type="ChEBI" id="CHEBI:30616"/>
    </ligand>
</feature>
<dbReference type="InterPro" id="IPR054350">
    <property type="entry name" value="PurT/PurK_preATP-grasp"/>
</dbReference>
<keyword evidence="4 8" id="KW-0547">Nucleotide-binding</keyword>
<evidence type="ECO:0000259" key="10">
    <source>
        <dbReference type="PROSITE" id="PS50975"/>
    </source>
</evidence>
<evidence type="ECO:0000313" key="12">
    <source>
        <dbReference type="Proteomes" id="UP000191200"/>
    </source>
</evidence>
<comment type="function">
    <text evidence="9">Catalyzes the ATP-dependent conversion of 5-aminoimidazole ribonucleotide (AIR) and HCO(3)- to N5-carboxyaminoimidazole ribonucleotide (N5-CAIR).</text>
</comment>
<dbReference type="EMBL" id="CP017267">
    <property type="protein sequence ID" value="APB31688.1"/>
    <property type="molecule type" value="Genomic_DNA"/>
</dbReference>
<dbReference type="InterPro" id="IPR011761">
    <property type="entry name" value="ATP-grasp"/>
</dbReference>
<dbReference type="PANTHER" id="PTHR11609:SF5">
    <property type="entry name" value="PHOSPHORIBOSYLAMINOIMIDAZOLE CARBOXYLASE"/>
    <property type="match status" value="1"/>
</dbReference>
<comment type="cofactor">
    <cofactor evidence="1">
        <name>Mn(2+)</name>
        <dbReference type="ChEBI" id="CHEBI:29035"/>
    </cofactor>
</comment>
<gene>
    <name evidence="8 9" type="primary">purK</name>
    <name evidence="11" type="ORF">BHY08_07510</name>
</gene>
<dbReference type="FunFam" id="3.30.1490.20:FF:000015">
    <property type="entry name" value="N5-carboxyaminoimidazole ribonucleotide synthase"/>
    <property type="match status" value="1"/>
</dbReference>
<dbReference type="SUPFAM" id="SSF51246">
    <property type="entry name" value="Rudiment single hybrid motif"/>
    <property type="match status" value="1"/>
</dbReference>
<comment type="subunit">
    <text evidence="8 9">Homodimer.</text>
</comment>
<comment type="cofactor">
    <cofactor evidence="2">
        <name>Mg(2+)</name>
        <dbReference type="ChEBI" id="CHEBI:18420"/>
    </cofactor>
</comment>
<dbReference type="PANTHER" id="PTHR11609">
    <property type="entry name" value="PURINE BIOSYNTHESIS PROTEIN 6/7, PUR6/7"/>
    <property type="match status" value="1"/>
</dbReference>
<dbReference type="KEGG" id="vte:BHY08_07510"/>
<dbReference type="InterPro" id="IPR016185">
    <property type="entry name" value="PreATP-grasp_dom_sf"/>
</dbReference>
<dbReference type="SUPFAM" id="SSF56059">
    <property type="entry name" value="Glutathione synthetase ATP-binding domain-like"/>
    <property type="match status" value="1"/>
</dbReference>
<dbReference type="GO" id="GO:0046872">
    <property type="term" value="F:metal ion binding"/>
    <property type="evidence" value="ECO:0007669"/>
    <property type="project" value="InterPro"/>
</dbReference>
<dbReference type="GO" id="GO:0034028">
    <property type="term" value="F:5-(carboxyamino)imidazole ribonucleotide synthase activity"/>
    <property type="evidence" value="ECO:0007669"/>
    <property type="project" value="UniProtKB-UniRule"/>
</dbReference>
<dbReference type="GO" id="GO:0005524">
    <property type="term" value="F:ATP binding"/>
    <property type="evidence" value="ECO:0007669"/>
    <property type="project" value="UniProtKB-UniRule"/>
</dbReference>
<reference evidence="11 12" key="1">
    <citation type="submission" date="2016-09" db="EMBL/GenBank/DDBJ databases">
        <title>Vagococcus teuberi sp. nov., isolated from the Malian artisanal sour milk fene.</title>
        <authorList>
            <person name="Wullschleger S."/>
            <person name="Seifert C."/>
            <person name="Baumgartner S."/>
            <person name="Lacroix C."/>
            <person name="Bonfoh B."/>
            <person name="Stevens M.J."/>
            <person name="Meile L."/>
        </authorList>
    </citation>
    <scope>NUCLEOTIDE SEQUENCE [LARGE SCALE GENOMIC DNA]</scope>
    <source>
        <strain evidence="11 12">DSM 21459</strain>
    </source>
</reference>